<evidence type="ECO:0000313" key="3">
    <source>
        <dbReference type="Proteomes" id="UP000198775"/>
    </source>
</evidence>
<dbReference type="PANTHER" id="PTHR43664:SF1">
    <property type="entry name" value="BETA-METHYLMALYL-COA DEHYDRATASE"/>
    <property type="match status" value="1"/>
</dbReference>
<keyword evidence="3" id="KW-1185">Reference proteome</keyword>
<dbReference type="RefSeq" id="WP_092658848.1">
    <property type="nucleotide sequence ID" value="NZ_FOCX01000005.1"/>
</dbReference>
<organism evidence="2 3">
    <name type="scientific">Halorientalis persicus</name>
    <dbReference type="NCBI Taxonomy" id="1367881"/>
    <lineage>
        <taxon>Archaea</taxon>
        <taxon>Methanobacteriati</taxon>
        <taxon>Methanobacteriota</taxon>
        <taxon>Stenosarchaea group</taxon>
        <taxon>Halobacteria</taxon>
        <taxon>Halobacteriales</taxon>
        <taxon>Haloarculaceae</taxon>
        <taxon>Halorientalis</taxon>
    </lineage>
</organism>
<name>A0A1H8JIR4_9EURY</name>
<dbReference type="OrthoDB" id="225748at2157"/>
<dbReference type="Proteomes" id="UP000198775">
    <property type="component" value="Unassembled WGS sequence"/>
</dbReference>
<dbReference type="EMBL" id="FOCX01000005">
    <property type="protein sequence ID" value="SEN80572.1"/>
    <property type="molecule type" value="Genomic_DNA"/>
</dbReference>
<dbReference type="AlphaFoldDB" id="A0A1H8JIR4"/>
<proteinExistence type="predicted"/>
<evidence type="ECO:0000313" key="2">
    <source>
        <dbReference type="EMBL" id="SEN80572.1"/>
    </source>
</evidence>
<protein>
    <submittedName>
        <fullName evidence="2">MaoC like domain-containing protein</fullName>
    </submittedName>
</protein>
<evidence type="ECO:0000259" key="1">
    <source>
        <dbReference type="Pfam" id="PF01575"/>
    </source>
</evidence>
<accession>A0A1H8JIR4</accession>
<dbReference type="PANTHER" id="PTHR43664">
    <property type="entry name" value="MONOAMINE OXIDASE-RELATED"/>
    <property type="match status" value="1"/>
</dbReference>
<feature type="domain" description="MaoC-like" evidence="1">
    <location>
        <begin position="18"/>
        <end position="110"/>
    </location>
</feature>
<reference evidence="3" key="1">
    <citation type="submission" date="2016-10" db="EMBL/GenBank/DDBJ databases">
        <authorList>
            <person name="Varghese N."/>
            <person name="Submissions S."/>
        </authorList>
    </citation>
    <scope>NUCLEOTIDE SEQUENCE [LARGE SCALE GENOMIC DNA]</scope>
    <source>
        <strain evidence="3">IBRC-M 10043</strain>
    </source>
</reference>
<dbReference type="InterPro" id="IPR002539">
    <property type="entry name" value="MaoC-like_dom"/>
</dbReference>
<gene>
    <name evidence="2" type="ORF">SAMN05216388_100593</name>
</gene>
<dbReference type="InterPro" id="IPR029069">
    <property type="entry name" value="HotDog_dom_sf"/>
</dbReference>
<sequence length="155" mass="16955">MRYFEDIAVGETGTFGAETLTTEEIVAFAERWDPQRFHVDEAAAAESIHGEVIASGLHTIGVAMRNWVDAWLDDVANLGARYIQRVEFHDPVHPGDTLAVRGEVLDATVPDHTDSHGYLDYELTAAVDGDPAMTMVTDLVVQRRGDGPEDTDTDG</sequence>
<dbReference type="Gene3D" id="3.10.129.10">
    <property type="entry name" value="Hotdog Thioesterase"/>
    <property type="match status" value="1"/>
</dbReference>
<dbReference type="SUPFAM" id="SSF54637">
    <property type="entry name" value="Thioesterase/thiol ester dehydrase-isomerase"/>
    <property type="match status" value="1"/>
</dbReference>
<dbReference type="Pfam" id="PF01575">
    <property type="entry name" value="MaoC_dehydratas"/>
    <property type="match status" value="1"/>
</dbReference>
<dbReference type="InterPro" id="IPR052342">
    <property type="entry name" value="MCH/BMMD"/>
</dbReference>